<name>A0ACC0H695_9ERIC</name>
<reference evidence="1 2" key="1">
    <citation type="journal article" date="2022" name="Plant J.">
        <title>Chromosome-level genome of Camellia lanceoleosa provides a valuable resource for understanding genome evolution and self-incompatibility.</title>
        <authorList>
            <person name="Gong W."/>
            <person name="Xiao S."/>
            <person name="Wang L."/>
            <person name="Liao Z."/>
            <person name="Chang Y."/>
            <person name="Mo W."/>
            <person name="Hu G."/>
            <person name="Li W."/>
            <person name="Zhao G."/>
            <person name="Zhu H."/>
            <person name="Hu X."/>
            <person name="Ji K."/>
            <person name="Xiang X."/>
            <person name="Song Q."/>
            <person name="Yuan D."/>
            <person name="Jin S."/>
            <person name="Zhang L."/>
        </authorList>
    </citation>
    <scope>NUCLEOTIDE SEQUENCE [LARGE SCALE GENOMIC DNA]</scope>
    <source>
        <strain evidence="1">SQ_2022a</strain>
    </source>
</reference>
<comment type="caution">
    <text evidence="1">The sequence shown here is derived from an EMBL/GenBank/DDBJ whole genome shotgun (WGS) entry which is preliminary data.</text>
</comment>
<organism evidence="1 2">
    <name type="scientific">Camellia lanceoleosa</name>
    <dbReference type="NCBI Taxonomy" id="1840588"/>
    <lineage>
        <taxon>Eukaryota</taxon>
        <taxon>Viridiplantae</taxon>
        <taxon>Streptophyta</taxon>
        <taxon>Embryophyta</taxon>
        <taxon>Tracheophyta</taxon>
        <taxon>Spermatophyta</taxon>
        <taxon>Magnoliopsida</taxon>
        <taxon>eudicotyledons</taxon>
        <taxon>Gunneridae</taxon>
        <taxon>Pentapetalae</taxon>
        <taxon>asterids</taxon>
        <taxon>Ericales</taxon>
        <taxon>Theaceae</taxon>
        <taxon>Camellia</taxon>
    </lineage>
</organism>
<accession>A0ACC0H695</accession>
<proteinExistence type="predicted"/>
<gene>
    <name evidence="1" type="ORF">LOK49_LG07G03201</name>
</gene>
<protein>
    <submittedName>
        <fullName evidence="1">Uncharacterized protein</fullName>
    </submittedName>
</protein>
<dbReference type="EMBL" id="CM045764">
    <property type="protein sequence ID" value="KAI8008665.1"/>
    <property type="molecule type" value="Genomic_DNA"/>
</dbReference>
<dbReference type="Proteomes" id="UP001060215">
    <property type="component" value="Chromosome 7"/>
</dbReference>
<sequence length="448" mass="50794">MDWNRLERQSDRHCHSIGHNQIQRLKFNPKSPTPVPLHVYIAPYHRFSLFQSTPLSLSLSLSPELAGKSYIPIKIEHTLSPLSLSLSMAILSQSSSNWMLSLKVVLISTSVLFVAMVLKLSVPIVMEFAISETPSIWSFVMSWLRPPYLYVVINCIIITIVASSKLQQKVVDKPPPAVAAETMVYPVPIKVREDYAVAYGGVDVKNASVEVRPEFEYGYDANVVKGSEFDVYEHEDDRLPEIETKTATTTLAIRAAEEKSGEELALSRSLWTPQLNSREYALSSSEKPTVSVRIGHRKAVKSSPEGGRTLRVSKPKRQETLESTWKTITEGRSMPLTRHLRKSDTWETHGRVAHLQEDHDQRMTKSETFNHTTTTTTANSSPKQSSPGPRRLRREPSGSGKLRKEPSLSQDDLNRRVEAFINKFNEEMRLQRQESLNKYMEMINRGVH</sequence>
<evidence type="ECO:0000313" key="1">
    <source>
        <dbReference type="EMBL" id="KAI8008665.1"/>
    </source>
</evidence>
<keyword evidence="2" id="KW-1185">Reference proteome</keyword>
<evidence type="ECO:0000313" key="2">
    <source>
        <dbReference type="Proteomes" id="UP001060215"/>
    </source>
</evidence>